<keyword evidence="7" id="KW-0788">Thiol protease</keyword>
<sequence>MSTSVPDTINPLIDRILANPLTFVPAKKTDRETETSRPSSYIVLGKTSKSTRKADSKPNSDIGPDSESKQVSQESQDSMRRPKSMAEAVAAYTGKKYLTKAEKKKLKKDKKLNKQQSTDVRLLDSDEDLGEDLNDDNSELIHGAKHSHLIEPNTPTGGVSPSASESESQYESASEYPSGDNQTLLSASSNNASTDSLPFADFKSESSVSISSSNENNDRDDDDSDFGSADEKDESEGSESDSESNADSPSAEDDDLEKLKEDLIKDAFDANDQDDADDDEEDAEEKDEEEVSKQSSPAKPSSTNATPPTSPEDANEPTNAENQNKQVAEEVKPTKSQESVYEKQPSPPLEEFYRINENPQDRGLNNSNRILKNWNKPLLNKKPVGLLNHGVTCYMNSAIQAILHVPAVQHYLNDVSRGKYDKVLKPRSVTHVLSELSQRMWGVESNNKDHQVKKIKHPKYINPKKIIQRLEDINCMMSEWNQEDSHEYFMSLMSRLQEDSTPKGVKLNQSIIYDIFGGLLNQSVTCQNCNHESITKQEFYDLSLGLNKKKKSNPTNNEQADGKSSKQQETELSINNRYSIEKSIKEFFSTEMIKLDRKDKSSGYFCEKCSNRSVATKKSTIDRSPETLIIHLKRFKFNGNSSSKVKQSVSYPKYLDLTDFTTNKAEPSRYQLLSVIVHEGRSISSGHYVAHCLQPDGNWDRYDDEYINRLNERQALSDPSAYFLLYTKLTPKTTQKRNGDTQGPPKTKKRKL</sequence>
<dbReference type="PROSITE" id="PS00973">
    <property type="entry name" value="USP_2"/>
    <property type="match status" value="1"/>
</dbReference>
<feature type="region of interest" description="Disordered" evidence="8">
    <location>
        <begin position="550"/>
        <end position="572"/>
    </location>
</feature>
<feature type="region of interest" description="Disordered" evidence="8">
    <location>
        <begin position="25"/>
        <end position="352"/>
    </location>
</feature>
<feature type="compositionally biased region" description="Polar residues" evidence="8">
    <location>
        <begin position="179"/>
        <end position="196"/>
    </location>
</feature>
<dbReference type="GO" id="GO:0033567">
    <property type="term" value="P:DNA replication, Okazaki fragment processing"/>
    <property type="evidence" value="ECO:0007669"/>
    <property type="project" value="EnsemblFungi"/>
</dbReference>
<keyword evidence="6" id="KW-0378">Hydrolase</keyword>
<feature type="compositionally biased region" description="Low complexity" evidence="8">
    <location>
        <begin position="295"/>
        <end position="307"/>
    </location>
</feature>
<dbReference type="EMBL" id="KV454543">
    <property type="protein sequence ID" value="ODV66056.1"/>
    <property type="molecule type" value="Genomic_DNA"/>
</dbReference>
<dbReference type="GeneID" id="30997852"/>
<evidence type="ECO:0000256" key="1">
    <source>
        <dbReference type="ARBA" id="ARBA00000707"/>
    </source>
</evidence>
<dbReference type="GO" id="GO:0043596">
    <property type="term" value="C:nuclear replication fork"/>
    <property type="evidence" value="ECO:0007669"/>
    <property type="project" value="EnsemblFungi"/>
</dbReference>
<feature type="compositionally biased region" description="Acidic residues" evidence="8">
    <location>
        <begin position="125"/>
        <end position="138"/>
    </location>
</feature>
<dbReference type="OrthoDB" id="289038at2759"/>
<keyword evidence="5" id="KW-0833">Ubl conjugation pathway</keyword>
<keyword evidence="11" id="KW-1185">Reference proteome</keyword>
<evidence type="ECO:0000256" key="3">
    <source>
        <dbReference type="ARBA" id="ARBA00012759"/>
    </source>
</evidence>
<dbReference type="EC" id="3.4.19.12" evidence="3"/>
<dbReference type="PROSITE" id="PS50235">
    <property type="entry name" value="USP_3"/>
    <property type="match status" value="1"/>
</dbReference>
<evidence type="ECO:0000256" key="8">
    <source>
        <dbReference type="SAM" id="MobiDB-lite"/>
    </source>
</evidence>
<evidence type="ECO:0000256" key="7">
    <source>
        <dbReference type="ARBA" id="ARBA00022807"/>
    </source>
</evidence>
<dbReference type="STRING" id="984485.A0A1E4RFR3"/>
<evidence type="ECO:0000313" key="11">
    <source>
        <dbReference type="Proteomes" id="UP000095085"/>
    </source>
</evidence>
<feature type="compositionally biased region" description="Low complexity" evidence="8">
    <location>
        <begin position="205"/>
        <end position="215"/>
    </location>
</feature>
<gene>
    <name evidence="10" type="ORF">HYPBUDRAFT_242752</name>
</gene>
<reference evidence="11" key="1">
    <citation type="submission" date="2016-05" db="EMBL/GenBank/DDBJ databases">
        <title>Comparative genomics of biotechnologically important yeasts.</title>
        <authorList>
            <consortium name="DOE Joint Genome Institute"/>
            <person name="Riley R."/>
            <person name="Haridas S."/>
            <person name="Wolfe K.H."/>
            <person name="Lopes M.R."/>
            <person name="Hittinger C.T."/>
            <person name="Goker M."/>
            <person name="Salamov A."/>
            <person name="Wisecaver J."/>
            <person name="Long T.M."/>
            <person name="Aerts A.L."/>
            <person name="Barry K."/>
            <person name="Choi C."/>
            <person name="Clum A."/>
            <person name="Coughlan A.Y."/>
            <person name="Deshpande S."/>
            <person name="Douglass A.P."/>
            <person name="Hanson S.J."/>
            <person name="Klenk H.-P."/>
            <person name="Labutti K."/>
            <person name="Lapidus A."/>
            <person name="Lindquist E."/>
            <person name="Lipzen A."/>
            <person name="Meier-Kolthoff J.P."/>
            <person name="Ohm R.A."/>
            <person name="Otillar R.P."/>
            <person name="Pangilinan J."/>
            <person name="Peng Y."/>
            <person name="Rokas A."/>
            <person name="Rosa C.A."/>
            <person name="Scheuner C."/>
            <person name="Sibirny A.A."/>
            <person name="Slot J.C."/>
            <person name="Stielow J.B."/>
            <person name="Sun H."/>
            <person name="Kurtzman C.P."/>
            <person name="Blackwell M."/>
            <person name="Grigoriev I.V."/>
            <person name="Jeffries T.W."/>
        </authorList>
    </citation>
    <scope>NUCLEOTIDE SEQUENCE [LARGE SCALE GENOMIC DNA]</scope>
    <source>
        <strain evidence="11">NRRL Y-1933</strain>
    </source>
</reference>
<dbReference type="SUPFAM" id="SSF54001">
    <property type="entry name" value="Cysteine proteinases"/>
    <property type="match status" value="1"/>
</dbReference>
<dbReference type="GO" id="GO:0005829">
    <property type="term" value="C:cytosol"/>
    <property type="evidence" value="ECO:0007669"/>
    <property type="project" value="TreeGrafter"/>
</dbReference>
<feature type="compositionally biased region" description="Basic and acidic residues" evidence="8">
    <location>
        <begin position="560"/>
        <end position="569"/>
    </location>
</feature>
<dbReference type="Pfam" id="PF00443">
    <property type="entry name" value="UCH"/>
    <property type="match status" value="1"/>
</dbReference>
<proteinExistence type="inferred from homology"/>
<dbReference type="Gene3D" id="3.90.70.10">
    <property type="entry name" value="Cysteine proteinases"/>
    <property type="match status" value="1"/>
</dbReference>
<evidence type="ECO:0000256" key="5">
    <source>
        <dbReference type="ARBA" id="ARBA00022786"/>
    </source>
</evidence>
<protein>
    <recommendedName>
        <fullName evidence="3">ubiquitinyl hydrolase 1</fullName>
        <ecNumber evidence="3">3.4.19.12</ecNumber>
    </recommendedName>
</protein>
<feature type="compositionally biased region" description="Low complexity" evidence="8">
    <location>
        <begin position="160"/>
        <end position="178"/>
    </location>
</feature>
<dbReference type="InterPro" id="IPR038765">
    <property type="entry name" value="Papain-like_cys_pep_sf"/>
</dbReference>
<comment type="catalytic activity">
    <reaction evidence="1">
        <text>Thiol-dependent hydrolysis of ester, thioester, amide, peptide and isopeptide bonds formed by the C-terminal Gly of ubiquitin (a 76-residue protein attached to proteins as an intracellular targeting signal).</text>
        <dbReference type="EC" id="3.4.19.12"/>
    </reaction>
</comment>
<dbReference type="Proteomes" id="UP000095085">
    <property type="component" value="Unassembled WGS sequence"/>
</dbReference>
<accession>A0A1E4RFR3</accession>
<dbReference type="InterPro" id="IPR050164">
    <property type="entry name" value="Peptidase_C19"/>
</dbReference>
<dbReference type="InterPro" id="IPR001394">
    <property type="entry name" value="Peptidase_C19_UCH"/>
</dbReference>
<evidence type="ECO:0000256" key="4">
    <source>
        <dbReference type="ARBA" id="ARBA00022670"/>
    </source>
</evidence>
<feature type="compositionally biased region" description="Polar residues" evidence="8">
    <location>
        <begin position="316"/>
        <end position="326"/>
    </location>
</feature>
<dbReference type="PANTHER" id="PTHR24006">
    <property type="entry name" value="UBIQUITIN CARBOXYL-TERMINAL HYDROLASE"/>
    <property type="match status" value="1"/>
</dbReference>
<dbReference type="GO" id="GO:0004843">
    <property type="term" value="F:cysteine-type deubiquitinase activity"/>
    <property type="evidence" value="ECO:0007669"/>
    <property type="project" value="UniProtKB-EC"/>
</dbReference>
<keyword evidence="4" id="KW-0645">Protease</keyword>
<organism evidence="10 11">
    <name type="scientific">Hyphopichia burtonii NRRL Y-1933</name>
    <dbReference type="NCBI Taxonomy" id="984485"/>
    <lineage>
        <taxon>Eukaryota</taxon>
        <taxon>Fungi</taxon>
        <taxon>Dikarya</taxon>
        <taxon>Ascomycota</taxon>
        <taxon>Saccharomycotina</taxon>
        <taxon>Pichiomycetes</taxon>
        <taxon>Debaryomycetaceae</taxon>
        <taxon>Hyphopichia</taxon>
    </lineage>
</organism>
<feature type="compositionally biased region" description="Acidic residues" evidence="8">
    <location>
        <begin position="269"/>
        <end position="290"/>
    </location>
</feature>
<dbReference type="GO" id="GO:0006508">
    <property type="term" value="P:proteolysis"/>
    <property type="evidence" value="ECO:0007669"/>
    <property type="project" value="UniProtKB-KW"/>
</dbReference>
<feature type="compositionally biased region" description="Basic residues" evidence="8">
    <location>
        <begin position="102"/>
        <end position="113"/>
    </location>
</feature>
<dbReference type="GO" id="GO:0005730">
    <property type="term" value="C:nucleolus"/>
    <property type="evidence" value="ECO:0007669"/>
    <property type="project" value="EnsemblFungi"/>
</dbReference>
<feature type="compositionally biased region" description="Basic and acidic residues" evidence="8">
    <location>
        <begin position="257"/>
        <end position="268"/>
    </location>
</feature>
<dbReference type="FunFam" id="3.90.70.10:FF:000146">
    <property type="entry name" value="Ubiquitin-specific protease"/>
    <property type="match status" value="1"/>
</dbReference>
<feature type="region of interest" description="Disordered" evidence="8">
    <location>
        <begin position="733"/>
        <end position="752"/>
    </location>
</feature>
<evidence type="ECO:0000256" key="6">
    <source>
        <dbReference type="ARBA" id="ARBA00022801"/>
    </source>
</evidence>
<dbReference type="PANTHER" id="PTHR24006:SF758">
    <property type="entry name" value="UBIQUITIN CARBOXYL-TERMINAL HYDROLASE 36"/>
    <property type="match status" value="1"/>
</dbReference>
<dbReference type="InterPro" id="IPR018200">
    <property type="entry name" value="USP_CS"/>
</dbReference>
<dbReference type="RefSeq" id="XP_020075123.1">
    <property type="nucleotide sequence ID" value="XM_020223303.1"/>
</dbReference>
<feature type="domain" description="USP" evidence="9">
    <location>
        <begin position="384"/>
        <end position="729"/>
    </location>
</feature>
<dbReference type="AlphaFoldDB" id="A0A1E4RFR3"/>
<dbReference type="GO" id="GO:0016579">
    <property type="term" value="P:protein deubiquitination"/>
    <property type="evidence" value="ECO:0007669"/>
    <property type="project" value="InterPro"/>
</dbReference>
<name>A0A1E4RFR3_9ASCO</name>
<dbReference type="GO" id="GO:0000781">
    <property type="term" value="C:chromosome, telomeric region"/>
    <property type="evidence" value="ECO:0007669"/>
    <property type="project" value="GOC"/>
</dbReference>
<evidence type="ECO:0000259" key="9">
    <source>
        <dbReference type="PROSITE" id="PS50235"/>
    </source>
</evidence>
<evidence type="ECO:0000256" key="2">
    <source>
        <dbReference type="ARBA" id="ARBA00009085"/>
    </source>
</evidence>
<feature type="compositionally biased region" description="Acidic residues" evidence="8">
    <location>
        <begin position="231"/>
        <end position="256"/>
    </location>
</feature>
<dbReference type="InterPro" id="IPR028889">
    <property type="entry name" value="USP"/>
</dbReference>
<comment type="similarity">
    <text evidence="2">Belongs to the peptidase C19 family.</text>
</comment>
<dbReference type="GO" id="GO:0031509">
    <property type="term" value="P:subtelomeric heterochromatin formation"/>
    <property type="evidence" value="ECO:0007669"/>
    <property type="project" value="EnsemblFungi"/>
</dbReference>
<evidence type="ECO:0000313" key="10">
    <source>
        <dbReference type="EMBL" id="ODV66056.1"/>
    </source>
</evidence>